<feature type="compositionally biased region" description="Gly residues" evidence="2">
    <location>
        <begin position="853"/>
        <end position="865"/>
    </location>
</feature>
<feature type="compositionally biased region" description="Low complexity" evidence="2">
    <location>
        <begin position="120"/>
        <end position="130"/>
    </location>
</feature>
<feature type="region of interest" description="Disordered" evidence="2">
    <location>
        <begin position="762"/>
        <end position="784"/>
    </location>
</feature>
<feature type="compositionally biased region" description="Polar residues" evidence="2">
    <location>
        <begin position="60"/>
        <end position="77"/>
    </location>
</feature>
<sequence>MSPASPQPAPPPFLRNHSTLSSSPSSTFDNAPGNHYLQQLDPEPEESLIPSSSPPRAPGQSLSRSNSYTASRSQSTAGGVRSVGPVGDSSSSSNSVFNQRNPLRDQYPLPGNPPRRRQSQQHQSTTTAASMPYGVPSFHHSAGTAGNPYNYNYNPSDVELSTIGMGMSMYETLNPLAATTMLAATGNGGSPVSGSGRAGKRGVYAPIDSSYYSAYTQPAGAGSVFGGNGGGAESVYGGLSTVFGIGGQGVNPRYISGKSEGAIDTSGKGREAVLRRVKRDAGVFEEELKKLVSAQEVALGIVGDGGSGAATGQSRGAMQGSRRGNGKRKMGIQEVRRGILDAMVGLADVKAVEEDWYGGEAGARDELVGIVEKWMRKRGRLEKEAEKVEAGSEGKEMDKVRERLEGVEEQIRVHEAELKRLKAEQSSMLAKISDLQSTLSSRLSSYTTSIQKMSKDMTEFLRSPNSLLPTPDTKATLPFTPEQAVEYWKDEKGVLDEKKKETSRELDALKDGVLIWQETVGLIADFEDMMARELIEAQREAQREAKRRAEIMEAERRKLERSRSPQIRTSVFGKLEDGRPGSSSTSSASGRNTPVSVFANRNRTRAGFGQSGNGSLSSSTETFKAVGGGGGGTTTAIATASSPKAKPQIPELTAAKLVAGIDNVISQLNSRLTLAEQKGWTLLVCVLGAEMESYKEARATLVPLVGGLVDTSTTTETVSKVKGKGKEKMNSNGLTSPSDDALNESLNGLGIAGGHGFDGQDNNSISADIHHNNHWNSESESEVDDPAALFGAENAGDSSPELRARASPRARRIRALSEEEDELEYAAFASLNLQDDNSNAATATPTTTTTNGGTVGNGRGSGGSGRSTVVGETVKKVRKSDAATGGEEDDIHGAFLERRDSGEQPPLI</sequence>
<comment type="caution">
    <text evidence="3">The sequence shown here is derived from an EMBL/GenBank/DDBJ whole genome shotgun (WGS) entry which is preliminary data.</text>
</comment>
<feature type="region of interest" description="Disordered" evidence="2">
    <location>
        <begin position="556"/>
        <end position="595"/>
    </location>
</feature>
<feature type="compositionally biased region" description="Low complexity" evidence="2">
    <location>
        <begin position="839"/>
        <end position="852"/>
    </location>
</feature>
<feature type="compositionally biased region" description="Low complexity" evidence="2">
    <location>
        <begin position="78"/>
        <end position="96"/>
    </location>
</feature>
<feature type="region of interest" description="Disordered" evidence="2">
    <location>
        <begin position="836"/>
        <end position="908"/>
    </location>
</feature>
<feature type="region of interest" description="Disordered" evidence="2">
    <location>
        <begin position="790"/>
        <end position="809"/>
    </location>
</feature>
<feature type="region of interest" description="Disordered" evidence="2">
    <location>
        <begin position="718"/>
        <end position="738"/>
    </location>
</feature>
<evidence type="ECO:0000313" key="3">
    <source>
        <dbReference type="EMBL" id="KAK6332963.1"/>
    </source>
</evidence>
<accession>A0AAN8MI63</accession>
<keyword evidence="4" id="KW-1185">Reference proteome</keyword>
<keyword evidence="1" id="KW-0175">Coiled coil</keyword>
<reference evidence="3 4" key="1">
    <citation type="submission" date="2019-10" db="EMBL/GenBank/DDBJ databases">
        <authorList>
            <person name="Palmer J.M."/>
        </authorList>
    </citation>
    <scope>NUCLEOTIDE SEQUENCE [LARGE SCALE GENOMIC DNA]</scope>
    <source>
        <strain evidence="3 4">TWF718</strain>
    </source>
</reference>
<dbReference type="EMBL" id="JAVHNR010000009">
    <property type="protein sequence ID" value="KAK6332963.1"/>
    <property type="molecule type" value="Genomic_DNA"/>
</dbReference>
<name>A0AAN8MI63_9PEZI</name>
<feature type="compositionally biased region" description="Low complexity" evidence="2">
    <location>
        <begin position="18"/>
        <end position="27"/>
    </location>
</feature>
<feature type="region of interest" description="Disordered" evidence="2">
    <location>
        <begin position="309"/>
        <end position="330"/>
    </location>
</feature>
<dbReference type="AlphaFoldDB" id="A0AAN8MI63"/>
<evidence type="ECO:0000256" key="1">
    <source>
        <dbReference type="SAM" id="Coils"/>
    </source>
</evidence>
<proteinExistence type="predicted"/>
<evidence type="ECO:0000313" key="4">
    <source>
        <dbReference type="Proteomes" id="UP001313282"/>
    </source>
</evidence>
<feature type="compositionally biased region" description="Pro residues" evidence="2">
    <location>
        <begin position="1"/>
        <end position="13"/>
    </location>
</feature>
<organism evidence="3 4">
    <name type="scientific">Orbilia javanica</name>
    <dbReference type="NCBI Taxonomy" id="47235"/>
    <lineage>
        <taxon>Eukaryota</taxon>
        <taxon>Fungi</taxon>
        <taxon>Dikarya</taxon>
        <taxon>Ascomycota</taxon>
        <taxon>Pezizomycotina</taxon>
        <taxon>Orbiliomycetes</taxon>
        <taxon>Orbiliales</taxon>
        <taxon>Orbiliaceae</taxon>
        <taxon>Orbilia</taxon>
    </lineage>
</organism>
<feature type="coiled-coil region" evidence="1">
    <location>
        <begin position="371"/>
        <end position="438"/>
    </location>
</feature>
<dbReference type="Proteomes" id="UP001313282">
    <property type="component" value="Unassembled WGS sequence"/>
</dbReference>
<feature type="region of interest" description="Disordered" evidence="2">
    <location>
        <begin position="1"/>
        <end position="135"/>
    </location>
</feature>
<feature type="compositionally biased region" description="Basic and acidic residues" evidence="2">
    <location>
        <begin position="891"/>
        <end position="902"/>
    </location>
</feature>
<protein>
    <submittedName>
        <fullName evidence="3">Uncharacterized protein</fullName>
    </submittedName>
</protein>
<gene>
    <name evidence="3" type="ORF">TWF718_010790</name>
</gene>
<evidence type="ECO:0000256" key="2">
    <source>
        <dbReference type="SAM" id="MobiDB-lite"/>
    </source>
</evidence>